<dbReference type="OrthoDB" id="9795355at2"/>
<evidence type="ECO:0000313" key="4">
    <source>
        <dbReference type="EMBL" id="AXY74014.1"/>
    </source>
</evidence>
<keyword evidence="3" id="KW-0106">Calcium</keyword>
<dbReference type="InterPro" id="IPR014718">
    <property type="entry name" value="GH-type_carb-bd"/>
</dbReference>
<dbReference type="CDD" id="cd09024">
    <property type="entry name" value="Aldose_epim_lacX"/>
    <property type="match status" value="1"/>
</dbReference>
<dbReference type="AlphaFoldDB" id="A0A3B7MHX4"/>
<comment type="cofactor">
    <cofactor evidence="1">
        <name>Ca(2+)</name>
        <dbReference type="ChEBI" id="CHEBI:29108"/>
    </cofactor>
</comment>
<gene>
    <name evidence="4" type="ORF">D3H65_08460</name>
</gene>
<evidence type="ECO:0000256" key="3">
    <source>
        <dbReference type="ARBA" id="ARBA00022837"/>
    </source>
</evidence>
<comment type="subunit">
    <text evidence="2">Monomer.</text>
</comment>
<dbReference type="KEGG" id="pseg:D3H65_08460"/>
<accession>A0A3B7MHX4</accession>
<dbReference type="Proteomes" id="UP000263900">
    <property type="component" value="Chromosome"/>
</dbReference>
<dbReference type="GO" id="GO:0005975">
    <property type="term" value="P:carbohydrate metabolic process"/>
    <property type="evidence" value="ECO:0007669"/>
    <property type="project" value="InterPro"/>
</dbReference>
<proteinExistence type="predicted"/>
<protein>
    <submittedName>
        <fullName evidence="4">Aldose 1-epimerase family protein</fullName>
    </submittedName>
</protein>
<dbReference type="Pfam" id="PF01263">
    <property type="entry name" value="Aldose_epim"/>
    <property type="match status" value="1"/>
</dbReference>
<dbReference type="PANTHER" id="PTHR11122:SF13">
    <property type="entry name" value="GLUCOSE-6-PHOSPHATE 1-EPIMERASE"/>
    <property type="match status" value="1"/>
</dbReference>
<dbReference type="InterPro" id="IPR011013">
    <property type="entry name" value="Gal_mutarotase_sf_dom"/>
</dbReference>
<evidence type="ECO:0000256" key="2">
    <source>
        <dbReference type="ARBA" id="ARBA00011245"/>
    </source>
</evidence>
<organism evidence="4 5">
    <name type="scientific">Paraflavitalea soli</name>
    <dbReference type="NCBI Taxonomy" id="2315862"/>
    <lineage>
        <taxon>Bacteria</taxon>
        <taxon>Pseudomonadati</taxon>
        <taxon>Bacteroidota</taxon>
        <taxon>Chitinophagia</taxon>
        <taxon>Chitinophagales</taxon>
        <taxon>Chitinophagaceae</taxon>
        <taxon>Paraflavitalea</taxon>
    </lineage>
</organism>
<sequence length="289" mass="32750">MFTIESSLLKAVINPKGAELTSLVHKEHSLEYMWSGNPAFWGKHSPVLFPIVGTLKNNQYQYKGQSYRLGRHGFARDQQFAVESQTADAITFLIKSNEESLKVFPFAFEFRIRYTALEASLTVTYEVTNPGKEELYFSVGGHPAFKVPLTDTTTYEDYYLTFEQQEDAPRWPISPDGLIETTPRPLLQVTNRLRLTKELFQKDALVLKGLRSSRISLQSDMTPHGLSMDFPGFPFFGIWAAKEADFVCLEPWCGIADGVGANQQLTNKEGINKLPAKEVFTRTWTVSLF</sequence>
<dbReference type="EMBL" id="CP032157">
    <property type="protein sequence ID" value="AXY74014.1"/>
    <property type="molecule type" value="Genomic_DNA"/>
</dbReference>
<evidence type="ECO:0000313" key="5">
    <source>
        <dbReference type="Proteomes" id="UP000263900"/>
    </source>
</evidence>
<dbReference type="InterPro" id="IPR008183">
    <property type="entry name" value="Aldose_1/G6P_1-epimerase"/>
</dbReference>
<dbReference type="GO" id="GO:0030246">
    <property type="term" value="F:carbohydrate binding"/>
    <property type="evidence" value="ECO:0007669"/>
    <property type="project" value="InterPro"/>
</dbReference>
<dbReference type="SUPFAM" id="SSF74650">
    <property type="entry name" value="Galactose mutarotase-like"/>
    <property type="match status" value="1"/>
</dbReference>
<dbReference type="PANTHER" id="PTHR11122">
    <property type="entry name" value="APOSPORY-ASSOCIATED PROTEIN C-RELATED"/>
    <property type="match status" value="1"/>
</dbReference>
<reference evidence="4 5" key="1">
    <citation type="submission" date="2018-09" db="EMBL/GenBank/DDBJ databases">
        <title>Genome sequencing of strain 6GH32-13.</title>
        <authorList>
            <person name="Weon H.-Y."/>
            <person name="Heo J."/>
            <person name="Kwon S.-W."/>
        </authorList>
    </citation>
    <scope>NUCLEOTIDE SEQUENCE [LARGE SCALE GENOMIC DNA]</scope>
    <source>
        <strain evidence="4 5">5GH32-13</strain>
    </source>
</reference>
<keyword evidence="5" id="KW-1185">Reference proteome</keyword>
<name>A0A3B7MHX4_9BACT</name>
<evidence type="ECO:0000256" key="1">
    <source>
        <dbReference type="ARBA" id="ARBA00001913"/>
    </source>
</evidence>
<dbReference type="Gene3D" id="2.70.98.10">
    <property type="match status" value="1"/>
</dbReference>
<dbReference type="RefSeq" id="WP_119049901.1">
    <property type="nucleotide sequence ID" value="NZ_CP032157.1"/>
</dbReference>
<dbReference type="GO" id="GO:0016853">
    <property type="term" value="F:isomerase activity"/>
    <property type="evidence" value="ECO:0007669"/>
    <property type="project" value="InterPro"/>
</dbReference>
<dbReference type="InterPro" id="IPR037481">
    <property type="entry name" value="LacX"/>
</dbReference>